<gene>
    <name evidence="1" type="ORF">V1468_05090</name>
</gene>
<proteinExistence type="predicted"/>
<protein>
    <submittedName>
        <fullName evidence="1">Uncharacterized protein</fullName>
    </submittedName>
</protein>
<reference evidence="1 2" key="1">
    <citation type="submission" date="2024-02" db="EMBL/GenBank/DDBJ databases">
        <title>Winogradskyella poriferorum JCM 12885.</title>
        <authorList>
            <person name="Zhang D.-F."/>
            <person name="Fu Z.-Y."/>
        </authorList>
    </citation>
    <scope>NUCLEOTIDE SEQUENCE [LARGE SCALE GENOMIC DNA]</scope>
    <source>
        <strain evidence="1 2">JCM 12885</strain>
    </source>
</reference>
<accession>A0ABU7W329</accession>
<dbReference type="RefSeq" id="WP_331809148.1">
    <property type="nucleotide sequence ID" value="NZ_JAZHOU010000001.1"/>
</dbReference>
<name>A0ABU7W329_9FLAO</name>
<comment type="caution">
    <text evidence="1">The sequence shown here is derived from an EMBL/GenBank/DDBJ whole genome shotgun (WGS) entry which is preliminary data.</text>
</comment>
<evidence type="ECO:0000313" key="2">
    <source>
        <dbReference type="Proteomes" id="UP001356704"/>
    </source>
</evidence>
<sequence length="145" mass="17482">MEIKPKIGFDKIKFGMFRNEIIEILGRPDRILTDEYDENEQKLEWNKLKIRLTFQLDENDRLTYLVSKNPNLNYAGQRLIGIETEIAKNKILKELATQWEVENYDFFQTHFHEPNWLTLHSEFGEIDEIEMGVPFKNKNEYDWPK</sequence>
<dbReference type="Proteomes" id="UP001356704">
    <property type="component" value="Unassembled WGS sequence"/>
</dbReference>
<keyword evidence="2" id="KW-1185">Reference proteome</keyword>
<organism evidence="1 2">
    <name type="scientific">Winogradskyella poriferorum</name>
    <dbReference type="NCBI Taxonomy" id="307627"/>
    <lineage>
        <taxon>Bacteria</taxon>
        <taxon>Pseudomonadati</taxon>
        <taxon>Bacteroidota</taxon>
        <taxon>Flavobacteriia</taxon>
        <taxon>Flavobacteriales</taxon>
        <taxon>Flavobacteriaceae</taxon>
        <taxon>Winogradskyella</taxon>
    </lineage>
</organism>
<evidence type="ECO:0000313" key="1">
    <source>
        <dbReference type="EMBL" id="MEF3078373.1"/>
    </source>
</evidence>
<dbReference type="EMBL" id="JAZHOU010000001">
    <property type="protein sequence ID" value="MEF3078373.1"/>
    <property type="molecule type" value="Genomic_DNA"/>
</dbReference>